<dbReference type="GO" id="GO:0004798">
    <property type="term" value="F:dTMP kinase activity"/>
    <property type="evidence" value="ECO:0007669"/>
    <property type="project" value="UniProtKB-EC"/>
</dbReference>
<dbReference type="PROSITE" id="PS01331">
    <property type="entry name" value="THYMIDYLATE_KINASE"/>
    <property type="match status" value="1"/>
</dbReference>
<dbReference type="OrthoDB" id="425602at2759"/>
<proteinExistence type="inferred from homology"/>
<protein>
    <recommendedName>
        <fullName evidence="4">Thymidylate kinase</fullName>
        <ecNumber evidence="3">2.7.4.9</ecNumber>
    </recommendedName>
</protein>
<organism evidence="11 12">
    <name type="scientific">Blyttiomyces helicus</name>
    <dbReference type="NCBI Taxonomy" id="388810"/>
    <lineage>
        <taxon>Eukaryota</taxon>
        <taxon>Fungi</taxon>
        <taxon>Fungi incertae sedis</taxon>
        <taxon>Chytridiomycota</taxon>
        <taxon>Chytridiomycota incertae sedis</taxon>
        <taxon>Chytridiomycetes</taxon>
        <taxon>Chytridiomycetes incertae sedis</taxon>
        <taxon>Blyttiomyces</taxon>
    </lineage>
</organism>
<dbReference type="InterPro" id="IPR018095">
    <property type="entry name" value="Thymidylate_kin_CS"/>
</dbReference>
<dbReference type="EMBL" id="KZ999533">
    <property type="protein sequence ID" value="RKO84979.1"/>
    <property type="molecule type" value="Genomic_DNA"/>
</dbReference>
<evidence type="ECO:0000256" key="5">
    <source>
        <dbReference type="ARBA" id="ARBA00022679"/>
    </source>
</evidence>
<dbReference type="InterPro" id="IPR027417">
    <property type="entry name" value="P-loop_NTPase"/>
</dbReference>
<dbReference type="PANTHER" id="PTHR10344:SF1">
    <property type="entry name" value="THYMIDYLATE KINASE"/>
    <property type="match status" value="1"/>
</dbReference>
<dbReference type="Pfam" id="PF02223">
    <property type="entry name" value="Thymidylate_kin"/>
    <property type="match status" value="1"/>
</dbReference>
<dbReference type="NCBIfam" id="TIGR00041">
    <property type="entry name" value="DTMP_kinase"/>
    <property type="match status" value="1"/>
</dbReference>
<sequence length="182" mass="20159">MVRPGRGALIVFEGGDRSGKSTQCRLLLDALRAAGLQAQLRRFPDRTTATGKLIDEYLKGQSDVSDEAVHLLFSANRWEAMAAMKRDLMDGMTLVVDRYAYSGVAYTAAKGLSLSWCQQPDVGLIQPDAVMYMELSSTAAAARADFGGERYEKVEFQEKVRGIFQQLKDPWWKVSTVQNAGE</sequence>
<dbReference type="GO" id="GO:0006235">
    <property type="term" value="P:dTTP biosynthetic process"/>
    <property type="evidence" value="ECO:0007669"/>
    <property type="project" value="TreeGrafter"/>
</dbReference>
<evidence type="ECO:0000256" key="4">
    <source>
        <dbReference type="ARBA" id="ARBA00017144"/>
    </source>
</evidence>
<dbReference type="GO" id="GO:0004550">
    <property type="term" value="F:nucleoside diphosphate kinase activity"/>
    <property type="evidence" value="ECO:0007669"/>
    <property type="project" value="TreeGrafter"/>
</dbReference>
<name>A0A4P9VYV5_9FUNG</name>
<feature type="domain" description="Thymidylate kinase-like" evidence="10">
    <location>
        <begin position="12"/>
        <end position="174"/>
    </location>
</feature>
<evidence type="ECO:0000256" key="9">
    <source>
        <dbReference type="ARBA" id="ARBA00022840"/>
    </source>
</evidence>
<evidence type="ECO:0000313" key="11">
    <source>
        <dbReference type="EMBL" id="RKO84979.1"/>
    </source>
</evidence>
<keyword evidence="6" id="KW-0545">Nucleotide biosynthesis</keyword>
<dbReference type="Gene3D" id="3.40.50.300">
    <property type="entry name" value="P-loop containing nucleotide triphosphate hydrolases"/>
    <property type="match status" value="1"/>
</dbReference>
<dbReference type="GO" id="GO:0006233">
    <property type="term" value="P:dTDP biosynthetic process"/>
    <property type="evidence" value="ECO:0007669"/>
    <property type="project" value="InterPro"/>
</dbReference>
<evidence type="ECO:0000256" key="1">
    <source>
        <dbReference type="ARBA" id="ARBA00004992"/>
    </source>
</evidence>
<keyword evidence="5" id="KW-0808">Transferase</keyword>
<accession>A0A4P9VYV5</accession>
<dbReference type="InterPro" id="IPR018094">
    <property type="entry name" value="Thymidylate_kinase"/>
</dbReference>
<dbReference type="InterPro" id="IPR039430">
    <property type="entry name" value="Thymidylate_kin-like_dom"/>
</dbReference>
<keyword evidence="9" id="KW-0067">ATP-binding</keyword>
<dbReference type="SUPFAM" id="SSF52540">
    <property type="entry name" value="P-loop containing nucleoside triphosphate hydrolases"/>
    <property type="match status" value="1"/>
</dbReference>
<dbReference type="GO" id="GO:0005829">
    <property type="term" value="C:cytosol"/>
    <property type="evidence" value="ECO:0007669"/>
    <property type="project" value="TreeGrafter"/>
</dbReference>
<evidence type="ECO:0000256" key="3">
    <source>
        <dbReference type="ARBA" id="ARBA00012980"/>
    </source>
</evidence>
<dbReference type="Proteomes" id="UP000269721">
    <property type="component" value="Unassembled WGS sequence"/>
</dbReference>
<keyword evidence="7" id="KW-0547">Nucleotide-binding</keyword>
<dbReference type="EC" id="2.7.4.9" evidence="3"/>
<dbReference type="FunFam" id="3.40.50.300:FF:000679">
    <property type="entry name" value="Thymidylate kinase"/>
    <property type="match status" value="1"/>
</dbReference>
<keyword evidence="8 11" id="KW-0418">Kinase</keyword>
<evidence type="ECO:0000256" key="7">
    <source>
        <dbReference type="ARBA" id="ARBA00022741"/>
    </source>
</evidence>
<evidence type="ECO:0000256" key="6">
    <source>
        <dbReference type="ARBA" id="ARBA00022727"/>
    </source>
</evidence>
<evidence type="ECO:0000313" key="12">
    <source>
        <dbReference type="Proteomes" id="UP000269721"/>
    </source>
</evidence>
<gene>
    <name evidence="11" type="ORF">BDK51DRAFT_22723</name>
</gene>
<dbReference type="AlphaFoldDB" id="A0A4P9VYV5"/>
<evidence type="ECO:0000256" key="8">
    <source>
        <dbReference type="ARBA" id="ARBA00022777"/>
    </source>
</evidence>
<dbReference type="GO" id="GO:0006227">
    <property type="term" value="P:dUDP biosynthetic process"/>
    <property type="evidence" value="ECO:0007669"/>
    <property type="project" value="TreeGrafter"/>
</dbReference>
<evidence type="ECO:0000256" key="2">
    <source>
        <dbReference type="ARBA" id="ARBA00009776"/>
    </source>
</evidence>
<keyword evidence="12" id="KW-1185">Reference proteome</keyword>
<comment type="pathway">
    <text evidence="1">Pyrimidine metabolism; dTTP biosynthesis.</text>
</comment>
<evidence type="ECO:0000259" key="10">
    <source>
        <dbReference type="Pfam" id="PF02223"/>
    </source>
</evidence>
<comment type="similarity">
    <text evidence="2">Belongs to the thymidylate kinase family.</text>
</comment>
<dbReference type="PANTHER" id="PTHR10344">
    <property type="entry name" value="THYMIDYLATE KINASE"/>
    <property type="match status" value="1"/>
</dbReference>
<reference evidence="12" key="1">
    <citation type="journal article" date="2018" name="Nat. Microbiol.">
        <title>Leveraging single-cell genomics to expand the fungal tree of life.</title>
        <authorList>
            <person name="Ahrendt S.R."/>
            <person name="Quandt C.A."/>
            <person name="Ciobanu D."/>
            <person name="Clum A."/>
            <person name="Salamov A."/>
            <person name="Andreopoulos B."/>
            <person name="Cheng J.F."/>
            <person name="Woyke T."/>
            <person name="Pelin A."/>
            <person name="Henrissat B."/>
            <person name="Reynolds N.K."/>
            <person name="Benny G.L."/>
            <person name="Smith M.E."/>
            <person name="James T.Y."/>
            <person name="Grigoriev I.V."/>
        </authorList>
    </citation>
    <scope>NUCLEOTIDE SEQUENCE [LARGE SCALE GENOMIC DNA]</scope>
</reference>
<dbReference type="GO" id="GO:0005524">
    <property type="term" value="F:ATP binding"/>
    <property type="evidence" value="ECO:0007669"/>
    <property type="project" value="UniProtKB-KW"/>
</dbReference>
<dbReference type="GO" id="GO:0005634">
    <property type="term" value="C:nucleus"/>
    <property type="evidence" value="ECO:0007669"/>
    <property type="project" value="TreeGrafter"/>
</dbReference>